<protein>
    <submittedName>
        <fullName evidence="2">Uncharacterized protein</fullName>
    </submittedName>
</protein>
<gene>
    <name evidence="2" type="ORF">mMyoMyo1_009752</name>
</gene>
<sequence>MAATRWPCAQRRWGPVAALHSETWGSCGSVRRRGGWSWHLDCLAQRRQVAAGEGTCGPSGQQGMAVGGHQASRGGQLGAIRLGEEQLGINQAGRGVVRGQSGRQAGEWLGASGPTGIGPKPTVRYPPRDPSLERVQAGLRDPPPCTNFVHRASSSKI</sequence>
<accession>A0A7J7ZX33</accession>
<dbReference type="EMBL" id="JABWUV010000002">
    <property type="protein sequence ID" value="KAF6378862.1"/>
    <property type="molecule type" value="Genomic_DNA"/>
</dbReference>
<keyword evidence="3" id="KW-1185">Reference proteome</keyword>
<evidence type="ECO:0000313" key="3">
    <source>
        <dbReference type="Proteomes" id="UP000527355"/>
    </source>
</evidence>
<dbReference type="Proteomes" id="UP000527355">
    <property type="component" value="Unassembled WGS sequence"/>
</dbReference>
<reference evidence="2 3" key="1">
    <citation type="journal article" date="2020" name="Nature">
        <title>Six reference-quality genomes reveal evolution of bat adaptations.</title>
        <authorList>
            <person name="Jebb D."/>
            <person name="Huang Z."/>
            <person name="Pippel M."/>
            <person name="Hughes G.M."/>
            <person name="Lavrichenko K."/>
            <person name="Devanna P."/>
            <person name="Winkler S."/>
            <person name="Jermiin L.S."/>
            <person name="Skirmuntt E.C."/>
            <person name="Katzourakis A."/>
            <person name="Burkitt-Gray L."/>
            <person name="Ray D.A."/>
            <person name="Sullivan K.A.M."/>
            <person name="Roscito J.G."/>
            <person name="Kirilenko B.M."/>
            <person name="Davalos L.M."/>
            <person name="Corthals A.P."/>
            <person name="Power M.L."/>
            <person name="Jones G."/>
            <person name="Ransome R.D."/>
            <person name="Dechmann D.K.N."/>
            <person name="Locatelli A.G."/>
            <person name="Puechmaille S.J."/>
            <person name="Fedrigo O."/>
            <person name="Jarvis E.D."/>
            <person name="Hiller M."/>
            <person name="Vernes S.C."/>
            <person name="Myers E.W."/>
            <person name="Teeling E.C."/>
        </authorList>
    </citation>
    <scope>NUCLEOTIDE SEQUENCE [LARGE SCALE GENOMIC DNA]</scope>
    <source>
        <strain evidence="2">MMyoMyo1</strain>
        <tissue evidence="2">Flight muscle</tissue>
    </source>
</reference>
<dbReference type="AlphaFoldDB" id="A0A7J7ZX33"/>
<feature type="compositionally biased region" description="Low complexity" evidence="1">
    <location>
        <begin position="94"/>
        <end position="106"/>
    </location>
</feature>
<proteinExistence type="predicted"/>
<organism evidence="2 3">
    <name type="scientific">Myotis myotis</name>
    <name type="common">Greater mouse-eared bat</name>
    <name type="synonym">Vespertilio myotis</name>
    <dbReference type="NCBI Taxonomy" id="51298"/>
    <lineage>
        <taxon>Eukaryota</taxon>
        <taxon>Metazoa</taxon>
        <taxon>Chordata</taxon>
        <taxon>Craniata</taxon>
        <taxon>Vertebrata</taxon>
        <taxon>Euteleostomi</taxon>
        <taxon>Mammalia</taxon>
        <taxon>Eutheria</taxon>
        <taxon>Laurasiatheria</taxon>
        <taxon>Chiroptera</taxon>
        <taxon>Yangochiroptera</taxon>
        <taxon>Vespertilionidae</taxon>
        <taxon>Myotis</taxon>
    </lineage>
</organism>
<name>A0A7J7ZX33_MYOMY</name>
<feature type="region of interest" description="Disordered" evidence="1">
    <location>
        <begin position="94"/>
        <end position="157"/>
    </location>
</feature>
<evidence type="ECO:0000256" key="1">
    <source>
        <dbReference type="SAM" id="MobiDB-lite"/>
    </source>
</evidence>
<comment type="caution">
    <text evidence="2">The sequence shown here is derived from an EMBL/GenBank/DDBJ whole genome shotgun (WGS) entry which is preliminary data.</text>
</comment>
<evidence type="ECO:0000313" key="2">
    <source>
        <dbReference type="EMBL" id="KAF6378862.1"/>
    </source>
</evidence>